<sequence>MDPPHTPVTTTNGNGNGAIPHDEPATAFDSSVFHTYLLSLLPPVLGASPADLDSIFDDEFDERITRFASEGGGVIYVVKRKNEVEDDAPPTYTYHITSHLTYTPSNNTTLALIKRAATLDPLSPLATQLHLLNLFGGDETPYESLHAVVSNGVKPWFDAFVGARGGGKEGDSKLGIPMTKKKFAELELSLLHLQQNVEIPETHLIIHPVIQKAVEQAQASGNRPNISHIPPKLLNDSSFLNTLHAHVNTWIKSIQAVTKLNRDVASGTASQEINFWLSLERALEGIEAQLRSEEVNMVMDCLRNAKRFHATVSFIADTGLKDATDNVHKYNQLMKDFPLNELLSAPDLDKIQEALVLIFGHINRKLKLSPYPIRRALPLVEAISRDFNDQLLRILTSHRLLYTPYETFERLLLQTMNIFRTWDDLIKEFTNVAREVTRRRSEKFIPIKVVPAHAKLQERTRYLRDWRKQHEQLAVMTGPTKGLGGVGMEVGGMDMEEEVKEAYEVMKRIDVLDVSTEGTEIWVTAENAYNERVARVENQIISRLRDRLGTARNANEMFRVFSKFNALFVRPKIRGAIQEYQTQLIDSVKEDIKRLHDKFKTQYRFSEAYHMSQMRDLPPIAGAIIWARQIERQLLTYMKRVEDVLGKGWELYAEGQKLQSESSAFRKKLDTRPVYDAWLHDINRRDMGVNGRLFEIVRLRGGGFQLAVNFDPQIITLFKEVRNLLWLNFQVPHATTNMAKDAKRVYPHAVSLMETVRTYGQTLDLVENNKGIEWLVAEYRNEAQRMITRGMNIKWDHFVSQYDAARYVSSGDGRDNRHIQFVREFASVVSVLQDKTNNVIDLYKDILRAVEDLSTCSYTTEAFSELLSRIQAATDKLNLEGYANLDQWVAELDKKIEEILLQRLTHIIQVWCQEFDKTDDGEMRRDTILTTNKRHGDKRHNEKFLEGSMTLKPIVHEIRIQNQVIFLDPPIEYARQTWVNQLHDWLGIVCRLRRIQSSRYEIGLQMQGATTFETTYTSLLIHFPDDTVERPFALVETKVQQLKDYVGKWLQFQSLWDLEAEYVFNRLGDSLANWQQLLTEIKKARSTFDTTETQKSFGVCVIDYEQVQARVNAKYDAWQRDILSRFGVKLGNAMKEMHASILKARNDLEHHSIEGLVGGARRF</sequence>
<proteinExistence type="inferred from homology"/>
<name>W4JZX4_HETIT</name>
<dbReference type="Pfam" id="PF08385">
    <property type="entry name" value="DHC_N1"/>
    <property type="match status" value="1"/>
</dbReference>
<dbReference type="EMBL" id="KI925462">
    <property type="protein sequence ID" value="ETW78396.1"/>
    <property type="molecule type" value="Genomic_DNA"/>
</dbReference>
<dbReference type="AlphaFoldDB" id="W4JZX4"/>
<gene>
    <name evidence="4" type="primary">dhc_n1</name>
    <name evidence="4" type="ORF">HETIRDRAFT_157884</name>
</gene>
<comment type="similarity">
    <text evidence="1">Belongs to the dynein heavy chain family.</text>
</comment>
<dbReference type="GO" id="GO:0007018">
    <property type="term" value="P:microtubule-based movement"/>
    <property type="evidence" value="ECO:0007669"/>
    <property type="project" value="InterPro"/>
</dbReference>
<protein>
    <submittedName>
        <fullName evidence="4">Dynein heavy chain protein 1</fullName>
    </submittedName>
</protein>
<dbReference type="InterPro" id="IPR013594">
    <property type="entry name" value="Dynein_heavy_tail"/>
</dbReference>
<evidence type="ECO:0000313" key="4">
    <source>
        <dbReference type="EMBL" id="ETW78396.1"/>
    </source>
</evidence>
<dbReference type="InterPro" id="IPR026983">
    <property type="entry name" value="DHC"/>
</dbReference>
<dbReference type="RefSeq" id="XP_009550370.1">
    <property type="nucleotide sequence ID" value="XM_009552075.1"/>
</dbReference>
<dbReference type="GeneID" id="20667757"/>
<keyword evidence="5" id="KW-1185">Reference proteome</keyword>
<dbReference type="PANTHER" id="PTHR46532">
    <property type="entry name" value="MALE FERTILITY FACTOR KL5"/>
    <property type="match status" value="1"/>
</dbReference>
<dbReference type="HOGENOM" id="CLU_000038_8_0_1"/>
<evidence type="ECO:0000313" key="5">
    <source>
        <dbReference type="Proteomes" id="UP000030671"/>
    </source>
</evidence>
<dbReference type="GO" id="GO:0005858">
    <property type="term" value="C:axonemal dynein complex"/>
    <property type="evidence" value="ECO:0007669"/>
    <property type="project" value="TreeGrafter"/>
</dbReference>
<organism evidence="4 5">
    <name type="scientific">Heterobasidion irregulare (strain TC 32-1)</name>
    <dbReference type="NCBI Taxonomy" id="747525"/>
    <lineage>
        <taxon>Eukaryota</taxon>
        <taxon>Fungi</taxon>
        <taxon>Dikarya</taxon>
        <taxon>Basidiomycota</taxon>
        <taxon>Agaricomycotina</taxon>
        <taxon>Agaricomycetes</taxon>
        <taxon>Russulales</taxon>
        <taxon>Bondarzewiaceae</taxon>
        <taxon>Heterobasidion</taxon>
        <taxon>Heterobasidion annosum species complex</taxon>
    </lineage>
</organism>
<dbReference type="GO" id="GO:0045505">
    <property type="term" value="F:dynein intermediate chain binding"/>
    <property type="evidence" value="ECO:0007669"/>
    <property type="project" value="InterPro"/>
</dbReference>
<dbReference type="STRING" id="747525.W4JZX4"/>
<evidence type="ECO:0000259" key="3">
    <source>
        <dbReference type="Pfam" id="PF08385"/>
    </source>
</evidence>
<dbReference type="PANTHER" id="PTHR46532:SF4">
    <property type="entry name" value="AAA+ ATPASE DOMAIN-CONTAINING PROTEIN"/>
    <property type="match status" value="1"/>
</dbReference>
<evidence type="ECO:0000256" key="1">
    <source>
        <dbReference type="ARBA" id="ARBA00008887"/>
    </source>
</evidence>
<feature type="domain" description="Dynein heavy chain tail" evidence="3">
    <location>
        <begin position="240"/>
        <end position="802"/>
    </location>
</feature>
<dbReference type="OrthoDB" id="447173at2759"/>
<feature type="region of interest" description="Disordered" evidence="2">
    <location>
        <begin position="1"/>
        <end position="23"/>
    </location>
</feature>
<dbReference type="GO" id="GO:0051959">
    <property type="term" value="F:dynein light intermediate chain binding"/>
    <property type="evidence" value="ECO:0007669"/>
    <property type="project" value="InterPro"/>
</dbReference>
<dbReference type="KEGG" id="hir:HETIRDRAFT_157884"/>
<accession>W4JZX4</accession>
<reference evidence="4 5" key="1">
    <citation type="journal article" date="2012" name="New Phytol.">
        <title>Insight into trade-off between wood decay and parasitism from the genome of a fungal forest pathogen.</title>
        <authorList>
            <person name="Olson A."/>
            <person name="Aerts A."/>
            <person name="Asiegbu F."/>
            <person name="Belbahri L."/>
            <person name="Bouzid O."/>
            <person name="Broberg A."/>
            <person name="Canback B."/>
            <person name="Coutinho P.M."/>
            <person name="Cullen D."/>
            <person name="Dalman K."/>
            <person name="Deflorio G."/>
            <person name="van Diepen L.T."/>
            <person name="Dunand C."/>
            <person name="Duplessis S."/>
            <person name="Durling M."/>
            <person name="Gonthier P."/>
            <person name="Grimwood J."/>
            <person name="Fossdal C.G."/>
            <person name="Hansson D."/>
            <person name="Henrissat B."/>
            <person name="Hietala A."/>
            <person name="Himmelstrand K."/>
            <person name="Hoffmeister D."/>
            <person name="Hogberg N."/>
            <person name="James T.Y."/>
            <person name="Karlsson M."/>
            <person name="Kohler A."/>
            <person name="Kues U."/>
            <person name="Lee Y.H."/>
            <person name="Lin Y.C."/>
            <person name="Lind M."/>
            <person name="Lindquist E."/>
            <person name="Lombard V."/>
            <person name="Lucas S."/>
            <person name="Lunden K."/>
            <person name="Morin E."/>
            <person name="Murat C."/>
            <person name="Park J."/>
            <person name="Raffaello T."/>
            <person name="Rouze P."/>
            <person name="Salamov A."/>
            <person name="Schmutz J."/>
            <person name="Solheim H."/>
            <person name="Stahlberg J."/>
            <person name="Velez H."/>
            <person name="de Vries R.P."/>
            <person name="Wiebenga A."/>
            <person name="Woodward S."/>
            <person name="Yakovlev I."/>
            <person name="Garbelotto M."/>
            <person name="Martin F."/>
            <person name="Grigoriev I.V."/>
            <person name="Stenlid J."/>
        </authorList>
    </citation>
    <scope>NUCLEOTIDE SEQUENCE [LARGE SCALE GENOMIC DNA]</scope>
    <source>
        <strain evidence="4 5">TC 32-1</strain>
    </source>
</reference>
<evidence type="ECO:0000256" key="2">
    <source>
        <dbReference type="SAM" id="MobiDB-lite"/>
    </source>
</evidence>
<dbReference type="Proteomes" id="UP000030671">
    <property type="component" value="Unassembled WGS sequence"/>
</dbReference>
<dbReference type="eggNOG" id="KOG3595">
    <property type="taxonomic scope" value="Eukaryota"/>
</dbReference>
<dbReference type="InParanoid" id="W4JZX4"/>